<dbReference type="Pfam" id="PF13556">
    <property type="entry name" value="HTH_30"/>
    <property type="match status" value="1"/>
</dbReference>
<feature type="domain" description="PucR C-terminal helix-turn-helix" evidence="3">
    <location>
        <begin position="434"/>
        <end position="491"/>
    </location>
</feature>
<evidence type="ECO:0000313" key="6">
    <source>
        <dbReference type="Proteomes" id="UP000028488"/>
    </source>
</evidence>
<feature type="domain" description="Purine catabolism PurC-like" evidence="2">
    <location>
        <begin position="7"/>
        <end position="127"/>
    </location>
</feature>
<dbReference type="Proteomes" id="UP000028488">
    <property type="component" value="Chromosome"/>
</dbReference>
<evidence type="ECO:0000259" key="4">
    <source>
        <dbReference type="Pfam" id="PF17853"/>
    </source>
</evidence>
<feature type="domain" description="CdaR GGDEF-like" evidence="4">
    <location>
        <begin position="267"/>
        <end position="381"/>
    </location>
</feature>
<evidence type="ECO:0000259" key="3">
    <source>
        <dbReference type="Pfam" id="PF13556"/>
    </source>
</evidence>
<evidence type="ECO:0000259" key="2">
    <source>
        <dbReference type="Pfam" id="PF07905"/>
    </source>
</evidence>
<organism evidence="5 6">
    <name type="scientific">Rhodococcus opacus</name>
    <name type="common">Nocardia opaca</name>
    <dbReference type="NCBI Taxonomy" id="37919"/>
    <lineage>
        <taxon>Bacteria</taxon>
        <taxon>Bacillati</taxon>
        <taxon>Actinomycetota</taxon>
        <taxon>Actinomycetes</taxon>
        <taxon>Mycobacteriales</taxon>
        <taxon>Nocardiaceae</taxon>
        <taxon>Rhodococcus</taxon>
    </lineage>
</organism>
<dbReference type="EMBL" id="CP008947">
    <property type="protein sequence ID" value="AII09351.1"/>
    <property type="molecule type" value="Genomic_DNA"/>
</dbReference>
<dbReference type="InterPro" id="IPR012914">
    <property type="entry name" value="PucR_dom"/>
</dbReference>
<proteinExistence type="inferred from homology"/>
<dbReference type="Pfam" id="PF17853">
    <property type="entry name" value="GGDEF_2"/>
    <property type="match status" value="1"/>
</dbReference>
<evidence type="ECO:0000256" key="1">
    <source>
        <dbReference type="ARBA" id="ARBA00006754"/>
    </source>
</evidence>
<dbReference type="Gene3D" id="1.10.10.2840">
    <property type="entry name" value="PucR C-terminal helix-turn-helix domain"/>
    <property type="match status" value="1"/>
</dbReference>
<dbReference type="Pfam" id="PF07905">
    <property type="entry name" value="PucR"/>
    <property type="match status" value="1"/>
</dbReference>
<dbReference type="InterPro" id="IPR051448">
    <property type="entry name" value="CdaR-like_regulators"/>
</dbReference>
<dbReference type="PANTHER" id="PTHR33744:SF1">
    <property type="entry name" value="DNA-BINDING TRANSCRIPTIONAL ACTIVATOR ADER"/>
    <property type="match status" value="1"/>
</dbReference>
<evidence type="ECO:0000313" key="5">
    <source>
        <dbReference type="EMBL" id="AII09351.1"/>
    </source>
</evidence>
<sequence length="503" mass="51898">MSLSLADVLAHPSFAAGRPVVRAGADLLTQPVRWVHSSEVIDIAHLLRGGELLLTGGFALASADPAGLRRYVRELSARRVAGVAVETGPQLPQIPAELVEEATEVGLPVVELRGVVPFVEVAEAINGLLVNESVQRLRRGDAVAHALSEEMARGGGPDELLEVLARLLPGDVTLLDATGDVIAALGNEMTAPAAGSGVFAVPVSVQGVGVATLLVSPDDPADHVTAEAIVERAPAALAISLLRSFPPSAAVRAAQALLRIVCQPNPAPERLVAAARAAGMVDGASYVGVVGRAVDGPVSLGAIDAALHRYAAGTVSSVAGDELHAIVVLRSDDRVGSCAALVESLRATARAELARVAVGPVVIGLLGLPGTLAEARFALDLAADLGIAGTVVDAAELALERLGRRIGDPALLTSFVRELLGPLLAIGPERARRLIDTLDVYLQCGCSKTEAAARLHVQRQTLYQRLDQIFALLGEDPTGSPRLAAVHLATRLYLGGVVDTTAL</sequence>
<reference evidence="5 6" key="1">
    <citation type="submission" date="2014-07" db="EMBL/GenBank/DDBJ databases">
        <title>Genome Sequence of Rhodococcus opacus Strain R7, a Biodegrader of Mono- and Polycyclic Aromatic Hydrocarbons.</title>
        <authorList>
            <person name="Di Gennaro P."/>
            <person name="Zampolli J."/>
            <person name="Presti I."/>
            <person name="Cappelletti M."/>
            <person name="D'Ursi P."/>
            <person name="Orro A."/>
            <person name="Mezzelani A."/>
            <person name="Milanesi L."/>
        </authorList>
    </citation>
    <scope>NUCLEOTIDE SEQUENCE [LARGE SCALE GENOMIC DNA]</scope>
    <source>
        <strain evidence="5 6">R7</strain>
    </source>
</reference>
<accession>A0A076EU75</accession>
<dbReference type="InterPro" id="IPR041522">
    <property type="entry name" value="CdaR_GGDEF"/>
</dbReference>
<name>A0A076EU75_RHOOP</name>
<dbReference type="PANTHER" id="PTHR33744">
    <property type="entry name" value="CARBOHYDRATE DIACID REGULATOR"/>
    <property type="match status" value="1"/>
</dbReference>
<comment type="similarity">
    <text evidence="1">Belongs to the CdaR family.</text>
</comment>
<gene>
    <name evidence="5" type="ORF">EP51_33805</name>
</gene>
<dbReference type="InterPro" id="IPR042070">
    <property type="entry name" value="PucR_C-HTH_sf"/>
</dbReference>
<protein>
    <submittedName>
        <fullName evidence="5">CdaR family transcriptional regulator</fullName>
    </submittedName>
</protein>
<dbReference type="eggNOG" id="COG2508">
    <property type="taxonomic scope" value="Bacteria"/>
</dbReference>
<dbReference type="InterPro" id="IPR025736">
    <property type="entry name" value="PucR_C-HTH_dom"/>
</dbReference>
<dbReference type="AlphaFoldDB" id="A0A076EU75"/>
<dbReference type="RefSeq" id="WP_128641651.1">
    <property type="nucleotide sequence ID" value="NZ_CP008947.1"/>
</dbReference>